<organism evidence="1 2">
    <name type="scientific">Steinernema carpocapsae</name>
    <name type="common">Entomopathogenic nematode</name>
    <dbReference type="NCBI Taxonomy" id="34508"/>
    <lineage>
        <taxon>Eukaryota</taxon>
        <taxon>Metazoa</taxon>
        <taxon>Ecdysozoa</taxon>
        <taxon>Nematoda</taxon>
        <taxon>Chromadorea</taxon>
        <taxon>Rhabditida</taxon>
        <taxon>Tylenchina</taxon>
        <taxon>Panagrolaimomorpha</taxon>
        <taxon>Strongyloidoidea</taxon>
        <taxon>Steinernematidae</taxon>
        <taxon>Steinernema</taxon>
    </lineage>
</organism>
<proteinExistence type="predicted"/>
<dbReference type="Proteomes" id="UP000298663">
    <property type="component" value="Unassembled WGS sequence"/>
</dbReference>
<evidence type="ECO:0000313" key="1">
    <source>
        <dbReference type="EMBL" id="TKR65584.1"/>
    </source>
</evidence>
<dbReference type="EMBL" id="AZBU02000009">
    <property type="protein sequence ID" value="TKR65584.1"/>
    <property type="molecule type" value="Genomic_DNA"/>
</dbReference>
<reference evidence="1 2" key="1">
    <citation type="journal article" date="2015" name="Genome Biol.">
        <title>Comparative genomics of Steinernema reveals deeply conserved gene regulatory networks.</title>
        <authorList>
            <person name="Dillman A.R."/>
            <person name="Macchietto M."/>
            <person name="Porter C.F."/>
            <person name="Rogers A."/>
            <person name="Williams B."/>
            <person name="Antoshechkin I."/>
            <person name="Lee M.M."/>
            <person name="Goodwin Z."/>
            <person name="Lu X."/>
            <person name="Lewis E.E."/>
            <person name="Goodrich-Blair H."/>
            <person name="Stock S.P."/>
            <person name="Adams B.J."/>
            <person name="Sternberg P.W."/>
            <person name="Mortazavi A."/>
        </authorList>
    </citation>
    <scope>NUCLEOTIDE SEQUENCE [LARGE SCALE GENOMIC DNA]</scope>
    <source>
        <strain evidence="1 2">ALL</strain>
    </source>
</reference>
<name>A0A4U5M9G3_STECR</name>
<gene>
    <name evidence="1" type="ORF">L596_025971</name>
</gene>
<keyword evidence="2" id="KW-1185">Reference proteome</keyword>
<accession>A0A4U5M9G3</accession>
<reference evidence="1 2" key="2">
    <citation type="journal article" date="2019" name="G3 (Bethesda)">
        <title>Hybrid Assembly of the Genome of the Entomopathogenic Nematode Steinernema carpocapsae Identifies the X-Chromosome.</title>
        <authorList>
            <person name="Serra L."/>
            <person name="Macchietto M."/>
            <person name="Macias-Munoz A."/>
            <person name="McGill C.J."/>
            <person name="Rodriguez I.M."/>
            <person name="Rodriguez B."/>
            <person name="Murad R."/>
            <person name="Mortazavi A."/>
        </authorList>
    </citation>
    <scope>NUCLEOTIDE SEQUENCE [LARGE SCALE GENOMIC DNA]</scope>
    <source>
        <strain evidence="1 2">ALL</strain>
    </source>
</reference>
<protein>
    <submittedName>
        <fullName evidence="1">Uncharacterized protein</fullName>
    </submittedName>
</protein>
<dbReference type="AlphaFoldDB" id="A0A4U5M9G3"/>
<evidence type="ECO:0000313" key="2">
    <source>
        <dbReference type="Proteomes" id="UP000298663"/>
    </source>
</evidence>
<sequence>MPTIGCALVQIFSGGNLSRTQKLTRLKLRHSLDFRRNAQRSLNLVQKQTKKDHLRAFSKICSRNASTKWFKKREHTLILANSQKAEKRCRDLVRH</sequence>
<comment type="caution">
    <text evidence="1">The sequence shown here is derived from an EMBL/GenBank/DDBJ whole genome shotgun (WGS) entry which is preliminary data.</text>
</comment>